<comment type="caution">
    <text evidence="1">The sequence shown here is derived from an EMBL/GenBank/DDBJ whole genome shotgun (WGS) entry which is preliminary data.</text>
</comment>
<accession>X1BKK6</accession>
<sequence length="82" mass="9379">MKIVEMIIFKSRILKRILILGIFVVCFCTVLETAMLEGEVENSQAPVYIVPIKGEIERGLVHFVRRSVREAEKNKAKALIIH</sequence>
<proteinExistence type="predicted"/>
<name>X1BKK6_9ZZZZ</name>
<dbReference type="EMBL" id="BART01029047">
    <property type="protein sequence ID" value="GAG96439.1"/>
    <property type="molecule type" value="Genomic_DNA"/>
</dbReference>
<organism evidence="1">
    <name type="scientific">marine sediment metagenome</name>
    <dbReference type="NCBI Taxonomy" id="412755"/>
    <lineage>
        <taxon>unclassified sequences</taxon>
        <taxon>metagenomes</taxon>
        <taxon>ecological metagenomes</taxon>
    </lineage>
</organism>
<feature type="non-terminal residue" evidence="1">
    <location>
        <position position="82"/>
    </location>
</feature>
<evidence type="ECO:0000313" key="1">
    <source>
        <dbReference type="EMBL" id="GAG96439.1"/>
    </source>
</evidence>
<dbReference type="AlphaFoldDB" id="X1BKK6"/>
<gene>
    <name evidence="1" type="ORF">S01H4_51061</name>
</gene>
<reference evidence="1" key="1">
    <citation type="journal article" date="2014" name="Front. Microbiol.">
        <title>High frequency of phylogenetically diverse reductive dehalogenase-homologous genes in deep subseafloor sedimentary metagenomes.</title>
        <authorList>
            <person name="Kawai M."/>
            <person name="Futagami T."/>
            <person name="Toyoda A."/>
            <person name="Takaki Y."/>
            <person name="Nishi S."/>
            <person name="Hori S."/>
            <person name="Arai W."/>
            <person name="Tsubouchi T."/>
            <person name="Morono Y."/>
            <person name="Uchiyama I."/>
            <person name="Ito T."/>
            <person name="Fujiyama A."/>
            <person name="Inagaki F."/>
            <person name="Takami H."/>
        </authorList>
    </citation>
    <scope>NUCLEOTIDE SEQUENCE</scope>
    <source>
        <strain evidence="1">Expedition CK06-06</strain>
    </source>
</reference>
<protein>
    <submittedName>
        <fullName evidence="1">Uncharacterized protein</fullName>
    </submittedName>
</protein>
<dbReference type="Gene3D" id="3.90.226.10">
    <property type="entry name" value="2-enoyl-CoA Hydratase, Chain A, domain 1"/>
    <property type="match status" value="1"/>
</dbReference>